<dbReference type="InterPro" id="IPR052058">
    <property type="entry name" value="Alcohol_O-acetyltransferase"/>
</dbReference>
<gene>
    <name evidence="1" type="ORF">T23_05260</name>
</gene>
<accession>A0ABN6ZBJ9</accession>
<dbReference type="Proteomes" id="UP001432099">
    <property type="component" value="Chromosome"/>
</dbReference>
<organism evidence="1 2">
    <name type="scientific">Turicibacter faecis</name>
    <dbReference type="NCBI Taxonomy" id="2963365"/>
    <lineage>
        <taxon>Bacteria</taxon>
        <taxon>Bacillati</taxon>
        <taxon>Bacillota</taxon>
        <taxon>Erysipelotrichia</taxon>
        <taxon>Erysipelotrichales</taxon>
        <taxon>Turicibacteraceae</taxon>
        <taxon>Turicibacter</taxon>
    </lineage>
</organism>
<dbReference type="Gene3D" id="3.30.559.30">
    <property type="entry name" value="Nonribosomal peptide synthetase, condensation domain"/>
    <property type="match status" value="1"/>
</dbReference>
<evidence type="ECO:0008006" key="3">
    <source>
        <dbReference type="Google" id="ProtNLM"/>
    </source>
</evidence>
<proteinExistence type="predicted"/>
<name>A0ABN6ZBJ9_9FIRM</name>
<reference evidence="1" key="1">
    <citation type="journal article" date="2024" name="Int. J. Syst. Evol. Microbiol.">
        <title>Turicibacter faecis sp. nov., isolated from faeces of heart failure mouse model.</title>
        <authorList>
            <person name="Imamura Y."/>
            <person name="Motooka D."/>
            <person name="Nakajima Y."/>
            <person name="Ito S."/>
            <person name="Kitakaze M."/>
            <person name="Iida T."/>
            <person name="Nakamura S."/>
        </authorList>
    </citation>
    <scope>NUCLEOTIDE SEQUENCE</scope>
    <source>
        <strain evidence="1">TC023</strain>
    </source>
</reference>
<evidence type="ECO:0000313" key="1">
    <source>
        <dbReference type="EMBL" id="BEH90424.1"/>
    </source>
</evidence>
<dbReference type="PANTHER" id="PTHR28037">
    <property type="entry name" value="ALCOHOL O-ACETYLTRANSFERASE 1-RELATED"/>
    <property type="match status" value="1"/>
</dbReference>
<evidence type="ECO:0000313" key="2">
    <source>
        <dbReference type="Proteomes" id="UP001432099"/>
    </source>
</evidence>
<keyword evidence="2" id="KW-1185">Reference proteome</keyword>
<dbReference type="SUPFAM" id="SSF52777">
    <property type="entry name" value="CoA-dependent acyltransferases"/>
    <property type="match status" value="1"/>
</dbReference>
<dbReference type="RefSeq" id="WP_338617862.1">
    <property type="nucleotide sequence ID" value="NZ_AP028127.1"/>
</dbReference>
<sequence length="431" mass="50272">MNENFQTFYWSKLDNVAKLYALVSNARATNVFRISVQMKETVQPEPLVAALKQALVEMPSFRVRLRHGLFWSYFDMNDQRPKVRKEYTYPCSKLTKFTNNNYLFNVTYYETFIHLEIFHALADGAAATQFLKVVVYYYLKNQYPTQSFAPLHLGQHQVSLPAMDEDSFLKVKSEAKGKVIPQTTVAYKIRGIKKRPQELKVIHGTLSTQQVIKVAKAHQVSVSSFICAALIYAIYESNYRFNQDQSPIIVTVPFDLRRHFDSQTLRNFFFNVDVKIQPTADMTFEELLKQVDRQLKDGKQLDVIRRKIKDNVSAQKNMMIRFVPLLIKNMVMRHIYREADKGVTTTVSNLGRIEFADEVQPYVEQVRVLIPLTPHQPIRCGVISYQDQLTVTFTSALEEVDVQRFFFRFLKKYGMEPTISCNEEFNHEILY</sequence>
<dbReference type="PANTHER" id="PTHR28037:SF1">
    <property type="entry name" value="ALCOHOL O-ACETYLTRANSFERASE 1-RELATED"/>
    <property type="match status" value="1"/>
</dbReference>
<dbReference type="EMBL" id="AP028127">
    <property type="protein sequence ID" value="BEH90424.1"/>
    <property type="molecule type" value="Genomic_DNA"/>
</dbReference>
<protein>
    <recommendedName>
        <fullName evidence="3">Alcohol acetyltransferase</fullName>
    </recommendedName>
</protein>